<keyword evidence="2" id="KW-1185">Reference proteome</keyword>
<accession>A0A4Y8Q918</accession>
<protein>
    <submittedName>
        <fullName evidence="1">Uncharacterized protein</fullName>
    </submittedName>
</protein>
<dbReference type="RefSeq" id="WP_134750085.1">
    <property type="nucleotide sequence ID" value="NZ_MYFO02000008.1"/>
</dbReference>
<evidence type="ECO:0000313" key="2">
    <source>
        <dbReference type="Proteomes" id="UP000298246"/>
    </source>
</evidence>
<proteinExistence type="predicted"/>
<reference evidence="1 2" key="1">
    <citation type="submission" date="2017-03" db="EMBL/GenBank/DDBJ databases">
        <title>Isolation of Levoglucosan Utilizing Bacteria.</title>
        <authorList>
            <person name="Arya A.S."/>
        </authorList>
    </citation>
    <scope>NUCLEOTIDE SEQUENCE [LARGE SCALE GENOMIC DNA]</scope>
    <source>
        <strain evidence="1 2">MEC069</strain>
    </source>
</reference>
<comment type="caution">
    <text evidence="1">The sequence shown here is derived from an EMBL/GenBank/DDBJ whole genome shotgun (WGS) entry which is preliminary data.</text>
</comment>
<dbReference type="AlphaFoldDB" id="A0A4Y8Q918"/>
<organism evidence="1 2">
    <name type="scientific">Paenibacillus athensensis</name>
    <dbReference type="NCBI Taxonomy" id="1967502"/>
    <lineage>
        <taxon>Bacteria</taxon>
        <taxon>Bacillati</taxon>
        <taxon>Bacillota</taxon>
        <taxon>Bacilli</taxon>
        <taxon>Bacillales</taxon>
        <taxon>Paenibacillaceae</taxon>
        <taxon>Paenibacillus</taxon>
    </lineage>
</organism>
<gene>
    <name evidence="1" type="ORF">B5M42_04220</name>
</gene>
<evidence type="ECO:0000313" key="1">
    <source>
        <dbReference type="EMBL" id="TFE90480.1"/>
    </source>
</evidence>
<name>A0A4Y8Q918_9BACL</name>
<dbReference type="Proteomes" id="UP000298246">
    <property type="component" value="Unassembled WGS sequence"/>
</dbReference>
<dbReference type="EMBL" id="MYFO01000004">
    <property type="protein sequence ID" value="TFE90480.1"/>
    <property type="molecule type" value="Genomic_DNA"/>
</dbReference>
<sequence>MSAGYFSRVRLLLGQLASGQCATVPAAWADKAVFCAEALNHLGGFRLQTCKVRGWSDVYKEPLAINPGPQRLRLKPAC</sequence>